<gene>
    <name evidence="2" type="ORF">FHX36_000644</name>
</gene>
<dbReference type="PANTHER" id="PTHR46438">
    <property type="entry name" value="ALPHA/BETA-HYDROLASES SUPERFAMILY PROTEIN"/>
    <property type="match status" value="1"/>
</dbReference>
<protein>
    <submittedName>
        <fullName evidence="2">Pimeloyl-ACP methyl ester carboxylesterase</fullName>
    </submittedName>
</protein>
<dbReference type="RefSeq" id="WP_183513480.1">
    <property type="nucleotide sequence ID" value="NZ_JACIBU010000001.1"/>
</dbReference>
<name>A0A839XWG3_9ACTN</name>
<dbReference type="InterPro" id="IPR000073">
    <property type="entry name" value="AB_hydrolase_1"/>
</dbReference>
<comment type="caution">
    <text evidence="2">The sequence shown here is derived from an EMBL/GenBank/DDBJ whole genome shotgun (WGS) entry which is preliminary data.</text>
</comment>
<organism evidence="2 3">
    <name type="scientific">Modestobacter versicolor</name>
    <dbReference type="NCBI Taxonomy" id="429133"/>
    <lineage>
        <taxon>Bacteria</taxon>
        <taxon>Bacillati</taxon>
        <taxon>Actinomycetota</taxon>
        <taxon>Actinomycetes</taxon>
        <taxon>Geodermatophilales</taxon>
        <taxon>Geodermatophilaceae</taxon>
        <taxon>Modestobacter</taxon>
    </lineage>
</organism>
<dbReference type="GO" id="GO:0003824">
    <property type="term" value="F:catalytic activity"/>
    <property type="evidence" value="ECO:0007669"/>
    <property type="project" value="UniProtKB-ARBA"/>
</dbReference>
<evidence type="ECO:0000259" key="1">
    <source>
        <dbReference type="Pfam" id="PF00561"/>
    </source>
</evidence>
<dbReference type="PRINTS" id="PR00111">
    <property type="entry name" value="ABHYDROLASE"/>
</dbReference>
<dbReference type="Gene3D" id="3.40.50.1820">
    <property type="entry name" value="alpha/beta hydrolase"/>
    <property type="match status" value="1"/>
</dbReference>
<dbReference type="SUPFAM" id="SSF53474">
    <property type="entry name" value="alpha/beta-Hydrolases"/>
    <property type="match status" value="1"/>
</dbReference>
<dbReference type="EMBL" id="JACIBU010000001">
    <property type="protein sequence ID" value="MBB3674909.1"/>
    <property type="molecule type" value="Genomic_DNA"/>
</dbReference>
<reference evidence="2 3" key="1">
    <citation type="submission" date="2020-08" db="EMBL/GenBank/DDBJ databases">
        <title>Sequencing the genomes of 1000 actinobacteria strains.</title>
        <authorList>
            <person name="Klenk H.-P."/>
        </authorList>
    </citation>
    <scope>NUCLEOTIDE SEQUENCE [LARGE SCALE GENOMIC DNA]</scope>
    <source>
        <strain evidence="2 3">DSM 16678</strain>
    </source>
</reference>
<accession>A0A839XWG3</accession>
<dbReference type="AlphaFoldDB" id="A0A839XWG3"/>
<dbReference type="Proteomes" id="UP000580718">
    <property type="component" value="Unassembled WGS sequence"/>
</dbReference>
<sequence>MTDLSASPARLEWPAGATSHVTDLDGPVRHLDLGGPAGAPVVAVHGLGGSALNWGLLGPRLARTHRVLALDLFGHGRSGLPAAPGLAADRRMLHRFLTEVVGEPVVLVGHSMGGVLALQHTAEHPGTVDRLVLLSPPVPGTAGRLDLAMLAKRAVLRVPGVAGAVRRKLAGLTPEQVVDQQLRQATPHADRIPPEVVAASVAETRERSGDPDADRAQAVQWAGITDTMALLGRAAAWRATLARVAVPTLWLQGADDPLADPDDAAALAATRPDWPFELRAGAGHLLALEDPAWTEDRITGWLAAGAQ</sequence>
<feature type="domain" description="AB hydrolase-1" evidence="1">
    <location>
        <begin position="40"/>
        <end position="291"/>
    </location>
</feature>
<dbReference type="InterPro" id="IPR029058">
    <property type="entry name" value="AB_hydrolase_fold"/>
</dbReference>
<dbReference type="Pfam" id="PF00561">
    <property type="entry name" value="Abhydrolase_1"/>
    <property type="match status" value="1"/>
</dbReference>
<proteinExistence type="predicted"/>
<evidence type="ECO:0000313" key="2">
    <source>
        <dbReference type="EMBL" id="MBB3674909.1"/>
    </source>
</evidence>
<evidence type="ECO:0000313" key="3">
    <source>
        <dbReference type="Proteomes" id="UP000580718"/>
    </source>
</evidence>